<dbReference type="PANTHER" id="PTHR48049">
    <property type="entry name" value="GLYCOSYLTRANSFERASE"/>
    <property type="match status" value="1"/>
</dbReference>
<dbReference type="EMBL" id="JAFCMP010000528">
    <property type="protein sequence ID" value="KAG5177194.1"/>
    <property type="molecule type" value="Genomic_DNA"/>
</dbReference>
<dbReference type="CDD" id="cd03784">
    <property type="entry name" value="GT1_Gtf-like"/>
    <property type="match status" value="1"/>
</dbReference>
<evidence type="ECO:0008006" key="6">
    <source>
        <dbReference type="Google" id="ProtNLM"/>
    </source>
</evidence>
<gene>
    <name evidence="4" type="ORF">JKP88DRAFT_333412</name>
</gene>
<dbReference type="InterPro" id="IPR050481">
    <property type="entry name" value="UDP-glycosyltransf_plant"/>
</dbReference>
<keyword evidence="2" id="KW-0328">Glycosyltransferase</keyword>
<dbReference type="PANTHER" id="PTHR48049:SF132">
    <property type="entry name" value="GLYCOSYLTRANSFERASE"/>
    <property type="match status" value="1"/>
</dbReference>
<feature type="region of interest" description="Disordered" evidence="3">
    <location>
        <begin position="1"/>
        <end position="22"/>
    </location>
</feature>
<dbReference type="InterPro" id="IPR035595">
    <property type="entry name" value="UDP_glycos_trans_CS"/>
</dbReference>
<comment type="caution">
    <text evidence="4">The sequence shown here is derived from an EMBL/GenBank/DDBJ whole genome shotgun (WGS) entry which is preliminary data.</text>
</comment>
<dbReference type="SUPFAM" id="SSF53756">
    <property type="entry name" value="UDP-Glycosyltransferase/glycogen phosphorylase"/>
    <property type="match status" value="1"/>
</dbReference>
<evidence type="ECO:0000313" key="5">
    <source>
        <dbReference type="Proteomes" id="UP000664859"/>
    </source>
</evidence>
<dbReference type="AlphaFoldDB" id="A0A835YL01"/>
<evidence type="ECO:0000256" key="2">
    <source>
        <dbReference type="RuleBase" id="RU003718"/>
    </source>
</evidence>
<evidence type="ECO:0000256" key="1">
    <source>
        <dbReference type="ARBA" id="ARBA00022679"/>
    </source>
</evidence>
<dbReference type="OrthoDB" id="5835829at2759"/>
<organism evidence="4 5">
    <name type="scientific">Tribonema minus</name>
    <dbReference type="NCBI Taxonomy" id="303371"/>
    <lineage>
        <taxon>Eukaryota</taxon>
        <taxon>Sar</taxon>
        <taxon>Stramenopiles</taxon>
        <taxon>Ochrophyta</taxon>
        <taxon>PX clade</taxon>
        <taxon>Xanthophyceae</taxon>
        <taxon>Tribonematales</taxon>
        <taxon>Tribonemataceae</taxon>
        <taxon>Tribonema</taxon>
    </lineage>
</organism>
<feature type="compositionally biased region" description="Basic and acidic residues" evidence="3">
    <location>
        <begin position="1"/>
        <end position="21"/>
    </location>
</feature>
<sequence length="415" mass="43824">MCNAATKDRHTADMGEKEKLRRANSSLAQELADRIIAYVRGAEKLGCEGGLEFVNLGPAPEQGAALWPGPSVTEDPRRDVGRRASAMAAKFTDMEAGMYPPLAAHLENVDPYDCIVTDHATLAAYDAAEHKQVPLVVLFQSPLSYALAQSGNHKYNGPSHVPVEILTEVLPVRMHLLQRWLLNPILKHQAAKASDAALAAPRARVRRALGLPGPPGVAMSVPAAVPRCLTLVSGDWALAGEAVVYMALGSLVIPTREQVAELAAALASMEGMRFAAQALLPEGWAEKHATRILVLGWAPQAAILAHPAVRLFVTHGGLNSLYEGLLAGKPLVVMPYFSDQHINAQHAVNVGVGMAVDPMAADVAKHLPNAVATLLAPDSTASATAAALGEKLRRRVGSQDAAQAVADFLAVQASS</sequence>
<reference evidence="4" key="1">
    <citation type="submission" date="2021-02" db="EMBL/GenBank/DDBJ databases">
        <title>First Annotated Genome of the Yellow-green Alga Tribonema minus.</title>
        <authorList>
            <person name="Mahan K.M."/>
        </authorList>
    </citation>
    <scope>NUCLEOTIDE SEQUENCE</scope>
    <source>
        <strain evidence="4">UTEX B ZZ1240</strain>
    </source>
</reference>
<proteinExistence type="inferred from homology"/>
<dbReference type="Gene3D" id="3.40.50.2000">
    <property type="entry name" value="Glycogen Phosphorylase B"/>
    <property type="match status" value="2"/>
</dbReference>
<dbReference type="InterPro" id="IPR002213">
    <property type="entry name" value="UDP_glucos_trans"/>
</dbReference>
<keyword evidence="5" id="KW-1185">Reference proteome</keyword>
<protein>
    <recommendedName>
        <fullName evidence="6">UDP-glucuronosyltransferase</fullName>
    </recommendedName>
</protein>
<dbReference type="Pfam" id="PF00201">
    <property type="entry name" value="UDPGT"/>
    <property type="match status" value="1"/>
</dbReference>
<evidence type="ECO:0000313" key="4">
    <source>
        <dbReference type="EMBL" id="KAG5177194.1"/>
    </source>
</evidence>
<comment type="similarity">
    <text evidence="2">Belongs to the UDP-glycosyltransferase family.</text>
</comment>
<name>A0A835YL01_9STRA</name>
<dbReference type="PROSITE" id="PS00375">
    <property type="entry name" value="UDPGT"/>
    <property type="match status" value="1"/>
</dbReference>
<keyword evidence="1 2" id="KW-0808">Transferase</keyword>
<dbReference type="Proteomes" id="UP000664859">
    <property type="component" value="Unassembled WGS sequence"/>
</dbReference>
<evidence type="ECO:0000256" key="3">
    <source>
        <dbReference type="SAM" id="MobiDB-lite"/>
    </source>
</evidence>
<accession>A0A835YL01</accession>
<dbReference type="GO" id="GO:0035251">
    <property type="term" value="F:UDP-glucosyltransferase activity"/>
    <property type="evidence" value="ECO:0007669"/>
    <property type="project" value="InterPro"/>
</dbReference>